<dbReference type="SUPFAM" id="SSF143865">
    <property type="entry name" value="CorA soluble domain-like"/>
    <property type="match status" value="1"/>
</dbReference>
<keyword evidence="4" id="KW-1003">Cell membrane</keyword>
<dbReference type="InterPro" id="IPR045861">
    <property type="entry name" value="CorA_cytoplasmic_dom"/>
</dbReference>
<dbReference type="SUPFAM" id="SSF144083">
    <property type="entry name" value="Magnesium transport protein CorA, transmembrane region"/>
    <property type="match status" value="1"/>
</dbReference>
<keyword evidence="6 8" id="KW-1133">Transmembrane helix</keyword>
<keyword evidence="10" id="KW-1185">Reference proteome</keyword>
<dbReference type="PANTHER" id="PTHR46494">
    <property type="entry name" value="CORA FAMILY METAL ION TRANSPORTER (EUROFUNG)"/>
    <property type="match status" value="1"/>
</dbReference>
<dbReference type="RefSeq" id="WP_188668122.1">
    <property type="nucleotide sequence ID" value="NZ_BMJI01000010.1"/>
</dbReference>
<evidence type="ECO:0000256" key="4">
    <source>
        <dbReference type="ARBA" id="ARBA00022475"/>
    </source>
</evidence>
<dbReference type="Gene3D" id="1.20.58.340">
    <property type="entry name" value="Magnesium transport protein CorA, transmembrane region"/>
    <property type="match status" value="2"/>
</dbReference>
<evidence type="ECO:0000256" key="2">
    <source>
        <dbReference type="ARBA" id="ARBA00009765"/>
    </source>
</evidence>
<accession>A0ABQ1P6P6</accession>
<dbReference type="InterPro" id="IPR045863">
    <property type="entry name" value="CorA_TM1_TM2"/>
</dbReference>
<proteinExistence type="inferred from homology"/>
<sequence length="350" mass="38607">MLSVRVFRDGRHEDRRLDVDGIAELSRDPAACLWVCLPAGRTDDVGRLLPALGVHQLAVEDVVTEHQRPKLERYADHLFLNAYAVRVDDRAGRGDGSGGGGDRMPRLALTEVSAVIRRNVLIVLAEDEGFDADDVLSRVDDAHELASTGVWRLVHALVDALVDGQLAAAERLDEAADGLGDDLFAEDNGAPRRSLQRDGFDLHKTLVRLRRVLLPMREVTGTLLRHVHEDAADDDEDEAERKALAELGAYLQDVNDHVLRAIDWTESARDMSTTVLQTHLTIQGNTLNIVMKKVTSWAAIIAVPTLITGFYGMNVPYPGYGAVSGVVLSCLLIVVCSGALWWQFRRRGWL</sequence>
<dbReference type="Gene3D" id="3.30.460.20">
    <property type="entry name" value="CorA soluble domain-like"/>
    <property type="match status" value="1"/>
</dbReference>
<evidence type="ECO:0000256" key="8">
    <source>
        <dbReference type="SAM" id="Phobius"/>
    </source>
</evidence>
<dbReference type="Pfam" id="PF01544">
    <property type="entry name" value="CorA"/>
    <property type="match status" value="1"/>
</dbReference>
<evidence type="ECO:0000256" key="1">
    <source>
        <dbReference type="ARBA" id="ARBA00004651"/>
    </source>
</evidence>
<feature type="transmembrane region" description="Helical" evidence="8">
    <location>
        <begin position="294"/>
        <end position="313"/>
    </location>
</feature>
<evidence type="ECO:0000256" key="5">
    <source>
        <dbReference type="ARBA" id="ARBA00022692"/>
    </source>
</evidence>
<reference evidence="10" key="1">
    <citation type="journal article" date="2019" name="Int. J. Syst. Evol. Microbiol.">
        <title>The Global Catalogue of Microorganisms (GCM) 10K type strain sequencing project: providing services to taxonomists for standard genome sequencing and annotation.</title>
        <authorList>
            <consortium name="The Broad Institute Genomics Platform"/>
            <consortium name="The Broad Institute Genome Sequencing Center for Infectious Disease"/>
            <person name="Wu L."/>
            <person name="Ma J."/>
        </authorList>
    </citation>
    <scope>NUCLEOTIDE SEQUENCE [LARGE SCALE GENOMIC DNA]</scope>
    <source>
        <strain evidence="10">CGMCC 1.15480</strain>
    </source>
</reference>
<keyword evidence="5 8" id="KW-0812">Transmembrane</keyword>
<evidence type="ECO:0000256" key="7">
    <source>
        <dbReference type="ARBA" id="ARBA00023136"/>
    </source>
</evidence>
<comment type="caution">
    <text evidence="9">The sequence shown here is derived from an EMBL/GenBank/DDBJ whole genome shotgun (WGS) entry which is preliminary data.</text>
</comment>
<dbReference type="Proteomes" id="UP000597761">
    <property type="component" value="Unassembled WGS sequence"/>
</dbReference>
<evidence type="ECO:0000256" key="3">
    <source>
        <dbReference type="ARBA" id="ARBA00022448"/>
    </source>
</evidence>
<keyword evidence="3" id="KW-0813">Transport</keyword>
<comment type="similarity">
    <text evidence="2">Belongs to the CorA metal ion transporter (MIT) (TC 1.A.35) family.</text>
</comment>
<comment type="subcellular location">
    <subcellularLocation>
        <location evidence="1">Cell membrane</location>
        <topology evidence="1">Multi-pass membrane protein</topology>
    </subcellularLocation>
</comment>
<name>A0ABQ1P6P6_9MICC</name>
<feature type="transmembrane region" description="Helical" evidence="8">
    <location>
        <begin position="319"/>
        <end position="342"/>
    </location>
</feature>
<evidence type="ECO:0000256" key="6">
    <source>
        <dbReference type="ARBA" id="ARBA00022989"/>
    </source>
</evidence>
<evidence type="ECO:0000313" key="10">
    <source>
        <dbReference type="Proteomes" id="UP000597761"/>
    </source>
</evidence>
<dbReference type="CDD" id="cd12822">
    <property type="entry name" value="TmCorA-like"/>
    <property type="match status" value="1"/>
</dbReference>
<gene>
    <name evidence="9" type="ORF">GCM10011512_19200</name>
</gene>
<organism evidence="9 10">
    <name type="scientific">Tersicoccus solisilvae</name>
    <dbReference type="NCBI Taxonomy" id="1882339"/>
    <lineage>
        <taxon>Bacteria</taxon>
        <taxon>Bacillati</taxon>
        <taxon>Actinomycetota</taxon>
        <taxon>Actinomycetes</taxon>
        <taxon>Micrococcales</taxon>
        <taxon>Micrococcaceae</taxon>
        <taxon>Tersicoccus</taxon>
    </lineage>
</organism>
<protein>
    <submittedName>
        <fullName evidence="9">Magnesium transporter CorA</fullName>
    </submittedName>
</protein>
<evidence type="ECO:0000313" key="9">
    <source>
        <dbReference type="EMBL" id="GGC92281.1"/>
    </source>
</evidence>
<dbReference type="PANTHER" id="PTHR46494:SF1">
    <property type="entry name" value="CORA FAMILY METAL ION TRANSPORTER (EUROFUNG)"/>
    <property type="match status" value="1"/>
</dbReference>
<dbReference type="InterPro" id="IPR002523">
    <property type="entry name" value="MgTranspt_CorA/ZnTranspt_ZntB"/>
</dbReference>
<keyword evidence="7 8" id="KW-0472">Membrane</keyword>
<dbReference type="EMBL" id="BMJI01000010">
    <property type="protein sequence ID" value="GGC92281.1"/>
    <property type="molecule type" value="Genomic_DNA"/>
</dbReference>